<keyword evidence="5" id="KW-1185">Reference proteome</keyword>
<dbReference type="InterPro" id="IPR050834">
    <property type="entry name" value="Glycosyltransf_2"/>
</dbReference>
<evidence type="ECO:0000259" key="2">
    <source>
        <dbReference type="Pfam" id="PF00535"/>
    </source>
</evidence>
<name>A0A1I3CV02_9ACTN</name>
<dbReference type="PANTHER" id="PTHR43685">
    <property type="entry name" value="GLYCOSYLTRANSFERASE"/>
    <property type="match status" value="1"/>
</dbReference>
<evidence type="ECO:0000256" key="1">
    <source>
        <dbReference type="SAM" id="MobiDB-lite"/>
    </source>
</evidence>
<evidence type="ECO:0000259" key="3">
    <source>
        <dbReference type="Pfam" id="PF13524"/>
    </source>
</evidence>
<dbReference type="STRING" id="1005945.SAMN05216561_102230"/>
<evidence type="ECO:0000313" key="5">
    <source>
        <dbReference type="Proteomes" id="UP000198649"/>
    </source>
</evidence>
<dbReference type="CDD" id="cd00761">
    <property type="entry name" value="Glyco_tranf_GTA_type"/>
    <property type="match status" value="1"/>
</dbReference>
<accession>A0A1I3CV02</accession>
<sequence>MDREFCEAQTGLTFTSDLAAARSCVAAAGAWSPHPLLDLGSLPQWLRAKLEEGSVAPLLRYLTRAGSSDRLSPLFDASSAAGTGEQKSAHPGGTLGLFLSTAGPDTELPGGRGLTWGVARGLLLEHARLVREQQERRGPRTTETWDTAAEAAWRARWRDAPLPDGDGPDDESPLVSVVMPVRNRAGVVEVALASLAEQTLERWELVVVDDGSTDDTVAVLEAWAARDPRIRVVQQEWGGVCAARNTALAAARSPYVAFLDSDNTWRRDFLRLAVGAMHGQGLRAAYAGMALRDAEDSERVVHRAFRGSRDALMVVNHVDLNVLVVERELALEVGGFDVALRRWVDHDFALKLAREVELELLPFLAVDYDDSRAVADRITTSESDAWQYVVLGQHWVDWEGVRREVGSRVAGRVSVVIPTWNDSAMTLRAVETVLRNTPGVDVEVVVLDNGSGSDIAMTLGAGLLGDSRLRLVRLPRNLNFAIGCNVGFARSTGEHVLFLNNDTEPRPGWWEPLVGHLADDRVLGVQPLLLYPDDTIQTAGTVFPVDHAIPCHYLVGHPLEDALRITDPHFRAVTAAALLMRASDVAELRGFDPIFVNGAEDVDLCLRAAELRDGHFVVETASRITHHEGKTAGRMTQVMENRVHLLGRWRGRLPLADRQRWTEAGFAIAHIGGEDVPLPRPKPLIVRPPAAPMDDGSPALRWGLKIAAPGGEKGDLWGDVHFARSLARSLAARGQDPVLFRHGAHHVAATRMDDVVLGIRGLDPIRPIPGKVNAVWVISHPDDVSAEELLDFELVYAASASWAAEMSRRTGRLVQPLLQATDTALRPARSVPLGDGSRPLFVGNTHARRPRQIVLDAVAAGVPVEVHGPGWDGVLPDGHLRSPYVANDVLLTLYRTHGLVLADHWGDMATHGFLANRLFDAVAAGARVICDDVPGVDELDGAVQVYRTPEELALLCSPEGRSRWPAEDELAAISDRVAAAHSFDARAAQLLDDASAIWTSRQG</sequence>
<gene>
    <name evidence="4" type="ORF">SAMN05216561_102230</name>
</gene>
<reference evidence="4 5" key="1">
    <citation type="submission" date="2016-10" db="EMBL/GenBank/DDBJ databases">
        <authorList>
            <person name="de Groot N.N."/>
        </authorList>
    </citation>
    <scope>NUCLEOTIDE SEQUENCE [LARGE SCALE GENOMIC DNA]</scope>
    <source>
        <strain evidence="4 5">CGMCC 1.11156</strain>
    </source>
</reference>
<evidence type="ECO:0000313" key="4">
    <source>
        <dbReference type="EMBL" id="SFH78267.1"/>
    </source>
</evidence>
<feature type="region of interest" description="Disordered" evidence="1">
    <location>
        <begin position="77"/>
        <end position="96"/>
    </location>
</feature>
<organism evidence="4 5">
    <name type="scientific">Nocardioides psychrotolerans</name>
    <dbReference type="NCBI Taxonomy" id="1005945"/>
    <lineage>
        <taxon>Bacteria</taxon>
        <taxon>Bacillati</taxon>
        <taxon>Actinomycetota</taxon>
        <taxon>Actinomycetes</taxon>
        <taxon>Propionibacteriales</taxon>
        <taxon>Nocardioidaceae</taxon>
        <taxon>Nocardioides</taxon>
    </lineage>
</organism>
<protein>
    <submittedName>
        <fullName evidence="4">Glycosyltransferase involved in cell wall bisynthesis</fullName>
    </submittedName>
</protein>
<dbReference type="InterPro" id="IPR001173">
    <property type="entry name" value="Glyco_trans_2-like"/>
</dbReference>
<dbReference type="GO" id="GO:0016740">
    <property type="term" value="F:transferase activity"/>
    <property type="evidence" value="ECO:0007669"/>
    <property type="project" value="UniProtKB-KW"/>
</dbReference>
<dbReference type="Proteomes" id="UP000198649">
    <property type="component" value="Unassembled WGS sequence"/>
</dbReference>
<keyword evidence="4" id="KW-0808">Transferase</keyword>
<proteinExistence type="predicted"/>
<dbReference type="InterPro" id="IPR029044">
    <property type="entry name" value="Nucleotide-diphossugar_trans"/>
</dbReference>
<feature type="domain" description="Spore protein YkvP/CgeB glycosyl transferase-like" evidence="3">
    <location>
        <begin position="852"/>
        <end position="992"/>
    </location>
</feature>
<dbReference type="SUPFAM" id="SSF53448">
    <property type="entry name" value="Nucleotide-diphospho-sugar transferases"/>
    <property type="match status" value="2"/>
</dbReference>
<dbReference type="InterPro" id="IPR055259">
    <property type="entry name" value="YkvP/CgeB_Glyco_trans-like"/>
</dbReference>
<dbReference type="AlphaFoldDB" id="A0A1I3CV02"/>
<feature type="domain" description="Glycosyltransferase 2-like" evidence="2">
    <location>
        <begin position="176"/>
        <end position="304"/>
    </location>
</feature>
<dbReference type="Pfam" id="PF00535">
    <property type="entry name" value="Glycos_transf_2"/>
    <property type="match status" value="2"/>
</dbReference>
<dbReference type="Gene3D" id="3.90.550.10">
    <property type="entry name" value="Spore Coat Polysaccharide Biosynthesis Protein SpsA, Chain A"/>
    <property type="match status" value="2"/>
</dbReference>
<dbReference type="EMBL" id="FOQG01000002">
    <property type="protein sequence ID" value="SFH78267.1"/>
    <property type="molecule type" value="Genomic_DNA"/>
</dbReference>
<dbReference type="Pfam" id="PF13524">
    <property type="entry name" value="Glyco_trans_1_2"/>
    <property type="match status" value="1"/>
</dbReference>
<dbReference type="PANTHER" id="PTHR43685:SF2">
    <property type="entry name" value="GLYCOSYLTRANSFERASE 2-LIKE DOMAIN-CONTAINING PROTEIN"/>
    <property type="match status" value="1"/>
</dbReference>
<feature type="domain" description="Glycosyltransferase 2-like" evidence="2">
    <location>
        <begin position="414"/>
        <end position="530"/>
    </location>
</feature>